<name>A0A1H0M490_9ACTN</name>
<keyword evidence="4" id="KW-1185">Reference proteome</keyword>
<protein>
    <submittedName>
        <fullName evidence="3">DNA-binding transcriptional regulator, MerR family</fullName>
    </submittedName>
</protein>
<dbReference type="Pfam" id="PF13411">
    <property type="entry name" value="MerR_1"/>
    <property type="match status" value="1"/>
</dbReference>
<dbReference type="PANTHER" id="PTHR30204">
    <property type="entry name" value="REDOX-CYCLING DRUG-SENSING TRANSCRIPTIONAL ACTIVATOR SOXR"/>
    <property type="match status" value="1"/>
</dbReference>
<dbReference type="InterPro" id="IPR047057">
    <property type="entry name" value="MerR_fam"/>
</dbReference>
<dbReference type="GO" id="GO:0003677">
    <property type="term" value="F:DNA binding"/>
    <property type="evidence" value="ECO:0007669"/>
    <property type="project" value="UniProtKB-KW"/>
</dbReference>
<dbReference type="InterPro" id="IPR000551">
    <property type="entry name" value="MerR-type_HTH_dom"/>
</dbReference>
<dbReference type="Gene3D" id="1.10.1660.10">
    <property type="match status" value="1"/>
</dbReference>
<dbReference type="STRING" id="1052260.SAMN05660199_02517"/>
<dbReference type="GO" id="GO:0003700">
    <property type="term" value="F:DNA-binding transcription factor activity"/>
    <property type="evidence" value="ECO:0007669"/>
    <property type="project" value="InterPro"/>
</dbReference>
<dbReference type="PANTHER" id="PTHR30204:SF93">
    <property type="entry name" value="HTH MERR-TYPE DOMAIN-CONTAINING PROTEIN"/>
    <property type="match status" value="1"/>
</dbReference>
<accession>A0A1H0M490</accession>
<organism evidence="3 4">
    <name type="scientific">Klenkia soli</name>
    <dbReference type="NCBI Taxonomy" id="1052260"/>
    <lineage>
        <taxon>Bacteria</taxon>
        <taxon>Bacillati</taxon>
        <taxon>Actinomycetota</taxon>
        <taxon>Actinomycetes</taxon>
        <taxon>Geodermatophilales</taxon>
        <taxon>Geodermatophilaceae</taxon>
        <taxon>Klenkia</taxon>
    </lineage>
</organism>
<evidence type="ECO:0000256" key="1">
    <source>
        <dbReference type="ARBA" id="ARBA00023125"/>
    </source>
</evidence>
<evidence type="ECO:0000259" key="2">
    <source>
        <dbReference type="PROSITE" id="PS50937"/>
    </source>
</evidence>
<proteinExistence type="predicted"/>
<dbReference type="Proteomes" id="UP000199088">
    <property type="component" value="Unassembled WGS sequence"/>
</dbReference>
<evidence type="ECO:0000313" key="3">
    <source>
        <dbReference type="EMBL" id="SDO75204.1"/>
    </source>
</evidence>
<dbReference type="AlphaFoldDB" id="A0A1H0M490"/>
<keyword evidence="1 3" id="KW-0238">DNA-binding</keyword>
<gene>
    <name evidence="3" type="ORF">SAMN05660199_02517</name>
</gene>
<dbReference type="SMART" id="SM00422">
    <property type="entry name" value="HTH_MERR"/>
    <property type="match status" value="1"/>
</dbReference>
<reference evidence="4" key="1">
    <citation type="submission" date="2016-10" db="EMBL/GenBank/DDBJ databases">
        <authorList>
            <person name="Varghese N."/>
            <person name="Submissions S."/>
        </authorList>
    </citation>
    <scope>NUCLEOTIDE SEQUENCE [LARGE SCALE GENOMIC DNA]</scope>
    <source>
        <strain evidence="4">DSM 45843</strain>
    </source>
</reference>
<evidence type="ECO:0000313" key="4">
    <source>
        <dbReference type="Proteomes" id="UP000199088"/>
    </source>
</evidence>
<dbReference type="InterPro" id="IPR009061">
    <property type="entry name" value="DNA-bd_dom_put_sf"/>
</dbReference>
<dbReference type="EMBL" id="FNIR01000007">
    <property type="protein sequence ID" value="SDO75204.1"/>
    <property type="molecule type" value="Genomic_DNA"/>
</dbReference>
<sequence>MGHGMLQIGEVAERIGLSLRTIRHYEEVGLAVPSARSEGGFRLYTEDDVERLRVIMQMKPLGFSLEEMRELLQALADGGPADRLAHYRTAAADRVEALRAQLTTADAFAQRLRT</sequence>
<dbReference type="PRINTS" id="PR00040">
    <property type="entry name" value="HTHMERR"/>
</dbReference>
<dbReference type="PROSITE" id="PS50937">
    <property type="entry name" value="HTH_MERR_2"/>
    <property type="match status" value="1"/>
</dbReference>
<feature type="domain" description="HTH merR-type" evidence="2">
    <location>
        <begin position="5"/>
        <end position="74"/>
    </location>
</feature>
<dbReference type="OrthoDB" id="9809391at2"/>
<dbReference type="SUPFAM" id="SSF46955">
    <property type="entry name" value="Putative DNA-binding domain"/>
    <property type="match status" value="1"/>
</dbReference>